<evidence type="ECO:0000256" key="1">
    <source>
        <dbReference type="ARBA" id="ARBA00004442"/>
    </source>
</evidence>
<organism evidence="4 5">
    <name type="scientific">Segatella sinensis</name>
    <dbReference type="NCBI Taxonomy" id="3085167"/>
    <lineage>
        <taxon>Bacteria</taxon>
        <taxon>Pseudomonadati</taxon>
        <taxon>Bacteroidota</taxon>
        <taxon>Bacteroidia</taxon>
        <taxon>Bacteroidales</taxon>
        <taxon>Prevotellaceae</taxon>
        <taxon>Segatella</taxon>
    </lineage>
</organism>
<accession>A0ABV1FYP8</accession>
<dbReference type="Proteomes" id="UP001465717">
    <property type="component" value="Unassembled WGS sequence"/>
</dbReference>
<sequence>MHKISNSYLDLPTDYWVPTTKDLKPMRSYQIAAGIYAQPNRHWILSLEGYYKLSKHLLQYSSWLGIEPPAENWDSQVMDGKGLFYGLEADATYCTNHLTLSGSYTLSWNKRKYDEFYQDWYYDKYDNRHKLNLSLRYDFNRKVSCYAVWSYHSGNHATVPTQMAALPGLPDGGNQYPGGWWDSVSFVYAIPNNLTLPAYHRLDLDFDFHHVTKHGHERIWNLSIYNAYCHLNSMYVKVDYDEETKQFTAKNRGFDPIIPSFSYTIKF</sequence>
<name>A0ABV1FYP8_9BACT</name>
<comment type="subcellular location">
    <subcellularLocation>
        <location evidence="1">Cell outer membrane</location>
    </subcellularLocation>
</comment>
<dbReference type="SUPFAM" id="SSF56935">
    <property type="entry name" value="Porins"/>
    <property type="match status" value="1"/>
</dbReference>
<gene>
    <name evidence="4" type="ORF">AAAT87_08185</name>
</gene>
<evidence type="ECO:0000313" key="5">
    <source>
        <dbReference type="Proteomes" id="UP001465717"/>
    </source>
</evidence>
<dbReference type="Gene3D" id="2.40.170.20">
    <property type="entry name" value="TonB-dependent receptor, beta-barrel domain"/>
    <property type="match status" value="1"/>
</dbReference>
<dbReference type="InterPro" id="IPR036942">
    <property type="entry name" value="Beta-barrel_TonB_sf"/>
</dbReference>
<reference evidence="4 5" key="1">
    <citation type="submission" date="2024-04" db="EMBL/GenBank/DDBJ databases">
        <title>Human intestinal bacterial collection.</title>
        <authorList>
            <person name="Pauvert C."/>
            <person name="Hitch T.C.A."/>
            <person name="Clavel T."/>
        </authorList>
    </citation>
    <scope>NUCLEOTIDE SEQUENCE [LARGE SCALE GENOMIC DNA]</scope>
    <source>
        <strain evidence="4 5">CLA-AA-H174</strain>
    </source>
</reference>
<evidence type="ECO:0008006" key="6">
    <source>
        <dbReference type="Google" id="ProtNLM"/>
    </source>
</evidence>
<keyword evidence="3" id="KW-0998">Cell outer membrane</keyword>
<comment type="caution">
    <text evidence="4">The sequence shown here is derived from an EMBL/GenBank/DDBJ whole genome shotgun (WGS) entry which is preliminary data.</text>
</comment>
<evidence type="ECO:0000313" key="4">
    <source>
        <dbReference type="EMBL" id="MEQ2508260.1"/>
    </source>
</evidence>
<evidence type="ECO:0000256" key="3">
    <source>
        <dbReference type="ARBA" id="ARBA00023237"/>
    </source>
</evidence>
<proteinExistence type="predicted"/>
<protein>
    <recommendedName>
        <fullName evidence="6">TonB-dependent receptor-like beta-barrel domain-containing protein</fullName>
    </recommendedName>
</protein>
<dbReference type="RefSeq" id="WP_412458969.1">
    <property type="nucleotide sequence ID" value="NZ_JBBNFG020000025.1"/>
</dbReference>
<keyword evidence="2" id="KW-0472">Membrane</keyword>
<evidence type="ECO:0000256" key="2">
    <source>
        <dbReference type="ARBA" id="ARBA00023136"/>
    </source>
</evidence>
<dbReference type="EMBL" id="JBBNGE010000024">
    <property type="protein sequence ID" value="MEQ2508260.1"/>
    <property type="molecule type" value="Genomic_DNA"/>
</dbReference>
<keyword evidence="5" id="KW-1185">Reference proteome</keyword>